<evidence type="ECO:0000256" key="3">
    <source>
        <dbReference type="ARBA" id="ARBA00023002"/>
    </source>
</evidence>
<dbReference type="EMBL" id="KN846960">
    <property type="protein sequence ID" value="KIW65691.1"/>
    <property type="molecule type" value="Genomic_DNA"/>
</dbReference>
<accession>A0A0D2CK65</accession>
<dbReference type="PRINTS" id="PR00081">
    <property type="entry name" value="GDHRDH"/>
</dbReference>
<organism evidence="5 6">
    <name type="scientific">Phialophora macrospora</name>
    <dbReference type="NCBI Taxonomy" id="1851006"/>
    <lineage>
        <taxon>Eukaryota</taxon>
        <taxon>Fungi</taxon>
        <taxon>Dikarya</taxon>
        <taxon>Ascomycota</taxon>
        <taxon>Pezizomycotina</taxon>
        <taxon>Eurotiomycetes</taxon>
        <taxon>Chaetothyriomycetidae</taxon>
        <taxon>Chaetothyriales</taxon>
        <taxon>Herpotrichiellaceae</taxon>
        <taxon>Phialophora</taxon>
    </lineage>
</organism>
<sequence length="287" mass="31662">MSPFIWLVTGCSPGGFGECFVHNILARGDKVIATARNLEKVKQFEKAGAVTLQLDITDSQQGIEGTITKAISIYGRIDVLVNNAAYIAIGTWEDLEVDDFQAQFDTNVFGTIKVTRSLLPHFRQRRSGTVVFIGSLSGWIGHPGCGAYAGSKHALEGIVESLHNETSHLGIRTLLIEPGRFRTLLLSSQNMKATPTKVADYAESNQARLEGLAREDQSQPGDPVKLVEIVVDLVRREGVAQGREVPFRLPLGIDCFDEVKAKCEETLRLLEDWKDVIRSTDHDDQTK</sequence>
<keyword evidence="6" id="KW-1185">Reference proteome</keyword>
<dbReference type="PRINTS" id="PR00080">
    <property type="entry name" value="SDRFAMILY"/>
</dbReference>
<dbReference type="PROSITE" id="PS00061">
    <property type="entry name" value="ADH_SHORT"/>
    <property type="match status" value="1"/>
</dbReference>
<dbReference type="STRING" id="5601.A0A0D2CK65"/>
<dbReference type="Pfam" id="PF00106">
    <property type="entry name" value="adh_short"/>
    <property type="match status" value="1"/>
</dbReference>
<dbReference type="InterPro" id="IPR020904">
    <property type="entry name" value="Sc_DH/Rdtase_CS"/>
</dbReference>
<gene>
    <name evidence="5" type="ORF">PV04_07924</name>
</gene>
<dbReference type="CDD" id="cd05374">
    <property type="entry name" value="17beta-HSD-like_SDR_c"/>
    <property type="match status" value="1"/>
</dbReference>
<dbReference type="SUPFAM" id="SSF51735">
    <property type="entry name" value="NAD(P)-binding Rossmann-fold domains"/>
    <property type="match status" value="1"/>
</dbReference>
<evidence type="ECO:0000313" key="6">
    <source>
        <dbReference type="Proteomes" id="UP000054266"/>
    </source>
</evidence>
<dbReference type="PANTHER" id="PTHR43976:SF16">
    <property type="entry name" value="SHORT-CHAIN DEHYDROGENASE_REDUCTASE FAMILY PROTEIN"/>
    <property type="match status" value="1"/>
</dbReference>
<evidence type="ECO:0000256" key="4">
    <source>
        <dbReference type="RuleBase" id="RU000363"/>
    </source>
</evidence>
<proteinExistence type="inferred from homology"/>
<reference evidence="5 6" key="1">
    <citation type="submission" date="2015-01" db="EMBL/GenBank/DDBJ databases">
        <title>The Genome Sequence of Capronia semiimmersa CBS27337.</title>
        <authorList>
            <consortium name="The Broad Institute Genomics Platform"/>
            <person name="Cuomo C."/>
            <person name="de Hoog S."/>
            <person name="Gorbushina A."/>
            <person name="Stielow B."/>
            <person name="Teixiera M."/>
            <person name="Abouelleil A."/>
            <person name="Chapman S.B."/>
            <person name="Priest M."/>
            <person name="Young S.K."/>
            <person name="Wortman J."/>
            <person name="Nusbaum C."/>
            <person name="Birren B."/>
        </authorList>
    </citation>
    <scope>NUCLEOTIDE SEQUENCE [LARGE SCALE GENOMIC DNA]</scope>
    <source>
        <strain evidence="5 6">CBS 27337</strain>
    </source>
</reference>
<dbReference type="Proteomes" id="UP000054266">
    <property type="component" value="Unassembled WGS sequence"/>
</dbReference>
<dbReference type="PANTHER" id="PTHR43976">
    <property type="entry name" value="SHORT CHAIN DEHYDROGENASE"/>
    <property type="match status" value="1"/>
</dbReference>
<dbReference type="HOGENOM" id="CLU_010194_2_9_1"/>
<protein>
    <submittedName>
        <fullName evidence="5">Uncharacterized protein</fullName>
    </submittedName>
</protein>
<dbReference type="InterPro" id="IPR036291">
    <property type="entry name" value="NAD(P)-bd_dom_sf"/>
</dbReference>
<dbReference type="InterPro" id="IPR051911">
    <property type="entry name" value="SDR_oxidoreductase"/>
</dbReference>
<comment type="similarity">
    <text evidence="1 4">Belongs to the short-chain dehydrogenases/reductases (SDR) family.</text>
</comment>
<keyword evidence="2" id="KW-0521">NADP</keyword>
<dbReference type="InterPro" id="IPR002347">
    <property type="entry name" value="SDR_fam"/>
</dbReference>
<dbReference type="AlphaFoldDB" id="A0A0D2CK65"/>
<name>A0A0D2CK65_9EURO</name>
<keyword evidence="3" id="KW-0560">Oxidoreductase</keyword>
<evidence type="ECO:0000256" key="2">
    <source>
        <dbReference type="ARBA" id="ARBA00022857"/>
    </source>
</evidence>
<dbReference type="Gene3D" id="3.40.50.720">
    <property type="entry name" value="NAD(P)-binding Rossmann-like Domain"/>
    <property type="match status" value="1"/>
</dbReference>
<evidence type="ECO:0000313" key="5">
    <source>
        <dbReference type="EMBL" id="KIW65691.1"/>
    </source>
</evidence>
<evidence type="ECO:0000256" key="1">
    <source>
        <dbReference type="ARBA" id="ARBA00006484"/>
    </source>
</evidence>
<dbReference type="GO" id="GO:0016491">
    <property type="term" value="F:oxidoreductase activity"/>
    <property type="evidence" value="ECO:0007669"/>
    <property type="project" value="UniProtKB-KW"/>
</dbReference>